<reference evidence="6" key="1">
    <citation type="submission" date="2023-10" db="EMBL/GenBank/DDBJ databases">
        <authorList>
            <person name="Chen Y."/>
            <person name="Shah S."/>
            <person name="Dougan E. K."/>
            <person name="Thang M."/>
            <person name="Chan C."/>
        </authorList>
    </citation>
    <scope>NUCLEOTIDE SEQUENCE [LARGE SCALE GENOMIC DNA]</scope>
</reference>
<sequence length="730" mass="79490">MLSHQLAPSAEPEADPFRSWTFGLPFKLARQSCKKAKRAGGGAPSGSEFGSAEAEVPKLAQSRKVPGLLGSRRAEVQWIQKAIEKDIQDLDWQQVKFFDGEARSGGCAARLRRLERSPKRGGGAAHGFTREAEVEVTPEEVDHFILEEEVLMGPTQILEAKGKFWGQCWGPLQFGASCPVSELALEKGWKEHEVARGFKTFPGHSATDIDQWRARDFNGLPEAGLAQPAAHLIGITRQQVLPVQCLGILFSRLTPVAWVDGLRARMVASKKASVEQCPQAIQPVKDGLKESGCRPSPKSALLSNDNERRHVEVRRARLRLGCYASRKDIRRPLKGQMPIHRHNGDPKAMELHQQNLVYTDVQQDQYKASASQAKLPPEALGPTTSMRAMLLYMWLEVVNAEPQLREGISIAWPHILMGRSDTPDLRLRSQVPLVHARGAGEVFSLGNEKADELADESAARAAVPPDLAYKDLARARGLPFFAGRGWRRPAECSRDRPPGGRLCASPEPRRATSFNEDHFPRLARGPLWATVDVPLAGFLEAHFHDFLADLELGGDDNFCAGESVLPWFAELHAANANAGSHYQEFGPRDDDWQTVYLLRGGAWSAAACRAAPRACALLRARPEVAGCPLGGAGFLRLAPGGRVKPHFGAGPRLAAHLGLVVPEAGEIRLTVGGEQVAWQAGRALVFDDTFAHTCATTASSRATSSTCGFPTPATRGRLGRPGRSTAPSRA</sequence>
<gene>
    <name evidence="6" type="ORF">PCOR1329_LOCUS40879</name>
</gene>
<dbReference type="PANTHER" id="PTHR46332">
    <property type="entry name" value="ASPARTATE BETA-HYDROXYLASE DOMAIN-CONTAINING PROTEIN 2"/>
    <property type="match status" value="1"/>
</dbReference>
<keyword evidence="7" id="KW-1185">Reference proteome</keyword>
<dbReference type="SUPFAM" id="SSF51197">
    <property type="entry name" value="Clavaminate synthase-like"/>
    <property type="match status" value="1"/>
</dbReference>
<evidence type="ECO:0000313" key="7">
    <source>
        <dbReference type="Proteomes" id="UP001189429"/>
    </source>
</evidence>
<dbReference type="Pfam" id="PF05118">
    <property type="entry name" value="Asp_Arg_Hydrox"/>
    <property type="match status" value="1"/>
</dbReference>
<evidence type="ECO:0000259" key="5">
    <source>
        <dbReference type="Pfam" id="PF05118"/>
    </source>
</evidence>
<evidence type="ECO:0000256" key="2">
    <source>
        <dbReference type="ARBA" id="ARBA00022964"/>
    </source>
</evidence>
<protein>
    <recommendedName>
        <fullName evidence="5">Aspartyl/asparaginy/proline hydroxylase domain-containing protein</fullName>
    </recommendedName>
</protein>
<comment type="caution">
    <text evidence="6">The sequence shown here is derived from an EMBL/GenBank/DDBJ whole genome shotgun (WGS) entry which is preliminary data.</text>
</comment>
<organism evidence="6 7">
    <name type="scientific">Prorocentrum cordatum</name>
    <dbReference type="NCBI Taxonomy" id="2364126"/>
    <lineage>
        <taxon>Eukaryota</taxon>
        <taxon>Sar</taxon>
        <taxon>Alveolata</taxon>
        <taxon>Dinophyceae</taxon>
        <taxon>Prorocentrales</taxon>
        <taxon>Prorocentraceae</taxon>
        <taxon>Prorocentrum</taxon>
    </lineage>
</organism>
<name>A0ABN9TR97_9DINO</name>
<dbReference type="InterPro" id="IPR051821">
    <property type="entry name" value="Asp/Asn_beta-hydroxylase"/>
</dbReference>
<evidence type="ECO:0000256" key="1">
    <source>
        <dbReference type="ARBA" id="ARBA00007730"/>
    </source>
</evidence>
<proteinExistence type="inferred from homology"/>
<keyword evidence="2" id="KW-0223">Dioxygenase</keyword>
<feature type="non-terminal residue" evidence="6">
    <location>
        <position position="730"/>
    </location>
</feature>
<dbReference type="Proteomes" id="UP001189429">
    <property type="component" value="Unassembled WGS sequence"/>
</dbReference>
<dbReference type="EMBL" id="CAUYUJ010014927">
    <property type="protein sequence ID" value="CAK0847751.1"/>
    <property type="molecule type" value="Genomic_DNA"/>
</dbReference>
<feature type="region of interest" description="Disordered" evidence="4">
    <location>
        <begin position="701"/>
        <end position="730"/>
    </location>
</feature>
<evidence type="ECO:0000256" key="4">
    <source>
        <dbReference type="SAM" id="MobiDB-lite"/>
    </source>
</evidence>
<comment type="similarity">
    <text evidence="1">Belongs to the aspartyl/asparaginyl beta-hydroxylase family.</text>
</comment>
<evidence type="ECO:0000256" key="3">
    <source>
        <dbReference type="ARBA" id="ARBA00023002"/>
    </source>
</evidence>
<dbReference type="PANTHER" id="PTHR46332:SF5">
    <property type="entry name" value="ASPARTATE BETA-HYDROXYLASE DOMAIN CONTAINING 2"/>
    <property type="match status" value="1"/>
</dbReference>
<dbReference type="InterPro" id="IPR007803">
    <property type="entry name" value="Asp/Arg/Pro-Hydrxlase"/>
</dbReference>
<accession>A0ABN9TR97</accession>
<evidence type="ECO:0000313" key="6">
    <source>
        <dbReference type="EMBL" id="CAK0847751.1"/>
    </source>
</evidence>
<keyword evidence="3" id="KW-0560">Oxidoreductase</keyword>
<dbReference type="Gene3D" id="2.60.120.330">
    <property type="entry name" value="B-lactam Antibiotic, Isopenicillin N Synthase, Chain"/>
    <property type="match status" value="1"/>
</dbReference>
<dbReference type="InterPro" id="IPR027443">
    <property type="entry name" value="IPNS-like_sf"/>
</dbReference>
<feature type="domain" description="Aspartyl/asparaginy/proline hydroxylase" evidence="5">
    <location>
        <begin position="575"/>
        <end position="698"/>
    </location>
</feature>